<dbReference type="EMBL" id="SMKU01000199">
    <property type="protein sequence ID" value="TDD77726.1"/>
    <property type="molecule type" value="Genomic_DNA"/>
</dbReference>
<dbReference type="GO" id="GO:0004519">
    <property type="term" value="F:endonuclease activity"/>
    <property type="evidence" value="ECO:0007669"/>
    <property type="project" value="UniProtKB-KW"/>
</dbReference>
<evidence type="ECO:0000313" key="3">
    <source>
        <dbReference type="Proteomes" id="UP000294513"/>
    </source>
</evidence>
<evidence type="ECO:0000313" key="2">
    <source>
        <dbReference type="EMBL" id="TDD77726.1"/>
    </source>
</evidence>
<proteinExistence type="predicted"/>
<dbReference type="Proteomes" id="UP000294513">
    <property type="component" value="Unassembled WGS sequence"/>
</dbReference>
<dbReference type="SUPFAM" id="SSF54060">
    <property type="entry name" value="His-Me finger endonucleases"/>
    <property type="match status" value="1"/>
</dbReference>
<dbReference type="Pfam" id="PF13392">
    <property type="entry name" value="HNH_3"/>
    <property type="match status" value="1"/>
</dbReference>
<keyword evidence="3" id="KW-1185">Reference proteome</keyword>
<accession>A0A4R5B0R2</accession>
<organism evidence="2 3">
    <name type="scientific">Actinomadura rubrisoli</name>
    <dbReference type="NCBI Taxonomy" id="2530368"/>
    <lineage>
        <taxon>Bacteria</taxon>
        <taxon>Bacillati</taxon>
        <taxon>Actinomycetota</taxon>
        <taxon>Actinomycetes</taxon>
        <taxon>Streptosporangiales</taxon>
        <taxon>Thermomonosporaceae</taxon>
        <taxon>Actinomadura</taxon>
    </lineage>
</organism>
<dbReference type="Gene3D" id="3.90.75.20">
    <property type="match status" value="1"/>
</dbReference>
<sequence length="108" mass="12186">MPDGERKNVVVHRFVYESLVGPIPEGLVLDHLCRVRACCNPAHLEPVTDRVNILRGASITAANARKTHCDHGHEFTSQNTYRHRGRRLCRACNRDAVARYAAVRKGRT</sequence>
<evidence type="ECO:0000259" key="1">
    <source>
        <dbReference type="Pfam" id="PF13392"/>
    </source>
</evidence>
<feature type="domain" description="HNH nuclease" evidence="1">
    <location>
        <begin position="11"/>
        <end position="52"/>
    </location>
</feature>
<dbReference type="InterPro" id="IPR003615">
    <property type="entry name" value="HNH_nuc"/>
</dbReference>
<keyword evidence="2" id="KW-0378">Hydrolase</keyword>
<keyword evidence="2" id="KW-0540">Nuclease</keyword>
<dbReference type="OrthoDB" id="3732358at2"/>
<reference evidence="2 3" key="1">
    <citation type="submission" date="2019-03" db="EMBL/GenBank/DDBJ databases">
        <title>Draft genome sequences of novel Actinobacteria.</title>
        <authorList>
            <person name="Sahin N."/>
            <person name="Ay H."/>
            <person name="Saygin H."/>
        </authorList>
    </citation>
    <scope>NUCLEOTIDE SEQUENCE [LARGE SCALE GENOMIC DNA]</scope>
    <source>
        <strain evidence="2 3">H3C3</strain>
    </source>
</reference>
<keyword evidence="2" id="KW-0255">Endonuclease</keyword>
<dbReference type="AlphaFoldDB" id="A0A4R5B0R2"/>
<comment type="caution">
    <text evidence="2">The sequence shown here is derived from an EMBL/GenBank/DDBJ whole genome shotgun (WGS) entry which is preliminary data.</text>
</comment>
<protein>
    <submittedName>
        <fullName evidence="2">HNH endonuclease</fullName>
    </submittedName>
</protein>
<name>A0A4R5B0R2_9ACTN</name>
<dbReference type="InterPro" id="IPR044925">
    <property type="entry name" value="His-Me_finger_sf"/>
</dbReference>
<gene>
    <name evidence="2" type="ORF">E1298_29720</name>
</gene>